<sequence length="359" mass="40210">MKKNIMTCVMLAATLALTGCNSDSDDDTDKVVGCPSKPADRTITLCVTALPKSHPNGDQIYLAGTMNGWHAGGEADREIILEDHGNGSYSYHLHFAEDTNIHQFKFTRGSWKSVEIDADNYDIPNRSVEYSGQYRVEDMQIAKWSDIDGSFGGRHTVVGNLKLHTIDAFPINDGERTVRVWLPESYDAKRAESFPVIYAWDGQNLFDERTAGYGMEWKIDETLTELAADHVVIGFDSPTGDKNGQSGRKRRYIEYSAFDWKHPEEGSIVTRGDETVDFVVDTLIPKFESEYNIGSSAEKRTIMGSSMGGYMSLYTMSYRPNVFGTALALSHATNDNYGGVALREYMTTHSFLKRTFFCH</sequence>
<keyword evidence="3" id="KW-1185">Reference proteome</keyword>
<dbReference type="PROSITE" id="PS51257">
    <property type="entry name" value="PROKAR_LIPOPROTEIN"/>
    <property type="match status" value="1"/>
</dbReference>
<dbReference type="PANTHER" id="PTHR48098">
    <property type="entry name" value="ENTEROCHELIN ESTERASE-RELATED"/>
    <property type="match status" value="1"/>
</dbReference>
<accession>A0ABT3MP87</accession>
<dbReference type="PANTHER" id="PTHR48098:SF6">
    <property type="entry name" value="FERRI-BACILLIBACTIN ESTERASE BESA"/>
    <property type="match status" value="1"/>
</dbReference>
<dbReference type="RefSeq" id="WP_262566248.1">
    <property type="nucleotide sequence ID" value="NZ_JAPFCC010000001.1"/>
</dbReference>
<dbReference type="InterPro" id="IPR000801">
    <property type="entry name" value="Esterase-like"/>
</dbReference>
<proteinExistence type="predicted"/>
<dbReference type="InterPro" id="IPR029058">
    <property type="entry name" value="AB_hydrolase_fold"/>
</dbReference>
<evidence type="ECO:0000256" key="1">
    <source>
        <dbReference type="SAM" id="SignalP"/>
    </source>
</evidence>
<dbReference type="InterPro" id="IPR050583">
    <property type="entry name" value="Mycobacterial_A85_antigen"/>
</dbReference>
<dbReference type="SUPFAM" id="SSF53474">
    <property type="entry name" value="alpha/beta-Hydrolases"/>
    <property type="match status" value="1"/>
</dbReference>
<organism evidence="2 3">
    <name type="scientific">Endozoicomonas gorgoniicola</name>
    <dbReference type="NCBI Taxonomy" id="1234144"/>
    <lineage>
        <taxon>Bacteria</taxon>
        <taxon>Pseudomonadati</taxon>
        <taxon>Pseudomonadota</taxon>
        <taxon>Gammaproteobacteria</taxon>
        <taxon>Oceanospirillales</taxon>
        <taxon>Endozoicomonadaceae</taxon>
        <taxon>Endozoicomonas</taxon>
    </lineage>
</organism>
<dbReference type="Pfam" id="PF00756">
    <property type="entry name" value="Esterase"/>
    <property type="match status" value="1"/>
</dbReference>
<gene>
    <name evidence="2" type="ORF">NX722_00580</name>
</gene>
<dbReference type="Gene3D" id="3.40.50.1820">
    <property type="entry name" value="alpha/beta hydrolase"/>
    <property type="match status" value="1"/>
</dbReference>
<dbReference type="Proteomes" id="UP001209854">
    <property type="component" value="Unassembled WGS sequence"/>
</dbReference>
<feature type="signal peptide" evidence="1">
    <location>
        <begin position="1"/>
        <end position="18"/>
    </location>
</feature>
<reference evidence="2 3" key="1">
    <citation type="submission" date="2022-10" db="EMBL/GenBank/DDBJ databases">
        <title>High-quality genome sequences of two octocoral-associated bacteria, Endozoicomonas euniceicola EF212 and Endozoicomonas gorgoniicola PS125.</title>
        <authorList>
            <person name="Chiou Y.-J."/>
            <person name="Chen Y.-H."/>
        </authorList>
    </citation>
    <scope>NUCLEOTIDE SEQUENCE [LARGE SCALE GENOMIC DNA]</scope>
    <source>
        <strain evidence="2 3">PS125</strain>
    </source>
</reference>
<feature type="chain" id="PRO_5046781974" evidence="1">
    <location>
        <begin position="19"/>
        <end position="359"/>
    </location>
</feature>
<evidence type="ECO:0000313" key="3">
    <source>
        <dbReference type="Proteomes" id="UP001209854"/>
    </source>
</evidence>
<keyword evidence="2" id="KW-0378">Hydrolase</keyword>
<keyword evidence="1" id="KW-0732">Signal</keyword>
<protein>
    <submittedName>
        <fullName evidence="2">Alpha/beta hydrolase-fold protein</fullName>
    </submittedName>
</protein>
<dbReference type="GO" id="GO:0016787">
    <property type="term" value="F:hydrolase activity"/>
    <property type="evidence" value="ECO:0007669"/>
    <property type="project" value="UniProtKB-KW"/>
</dbReference>
<name>A0ABT3MP87_9GAMM</name>
<comment type="caution">
    <text evidence="2">The sequence shown here is derived from an EMBL/GenBank/DDBJ whole genome shotgun (WGS) entry which is preliminary data.</text>
</comment>
<dbReference type="EMBL" id="JAPFCC010000001">
    <property type="protein sequence ID" value="MCW7551177.1"/>
    <property type="molecule type" value="Genomic_DNA"/>
</dbReference>
<evidence type="ECO:0000313" key="2">
    <source>
        <dbReference type="EMBL" id="MCW7551177.1"/>
    </source>
</evidence>